<dbReference type="PANTHER" id="PTHR24186">
    <property type="entry name" value="PROTEIN PHOSPHATASE 1 REGULATORY SUBUNIT"/>
    <property type="match status" value="1"/>
</dbReference>
<sequence length="1031" mass="113989">MSAPPSPSLHDIGGGSNKNITCRIDGALYFAAVEGNFQEFINIHNLENLLTPNKNTILHIHLTSTTSKSGKTTPASAQFVTQILVKCGRLVLLPNAKGETLLHVAARYGHSNIAKLLLEHAKAKISPDIENGVGADQKFIRATNDELDTALHEAVRYDHIEVVKTLLEMDPDYSYYANNAKETPLYLASERQNLQVVREILKKVKSPSYDGPNNQTALHAAVINQDIAMARDLLKNEHVRVAVKLADKKGWVPLHYAVKTRNAVLTKLLLKEDENTAYMQDNEGRTALHIAADSDSRRIVKMIIKYYPDCSEIVDNKGWNALHYAVNGGKQNTIRRIMRNLYLSNLYNEKDVDGNTPLHYLPNSNLVACHKLVGHPRVDKLAVNKKDQTVLDVAYVKTEDPDPESDKRTREGQIVLLEMAGAKRSLRLDQKSKNGLNGLVFPKEAKQTHLLVATLITTVSFAAGITLPGGTIQDGELKGTPLLGHKTSFKAFMASNTIAMVLASTAAFINLFTPLTKTKWKDYYFSKAALIFTLTALVTMIVAFATGTYVVLGSSSFGIAIITIGLSFFIFAYCVMEFWGHTRSICGLNKRGLEYIRVMDIEEAAANQVEAPDLDEDISAVFSPPSLPSSSPHKNGSSNQNFKRFDCKLYFAAILEKCRNLVLLPNAKGETLLHIAARYGHSNIAKLLVQRVKAFPPADIENGIGADQKFIRATNDEKDTALHEAVRYHHIEVVKTLLQMDPDYSYRANNANETTLYLASQRQIRQLTSAGAKRSQRLDKNSITELENILGLVFTKEAKESHLLVATLIATVSFAAGITLSGSNFQDAELKPQNVNLSTTLPSPNMTYDLSTEIACQNNTQQLELEPEPDTSNQPASPPSPHYASPSPPHSPFSPSWHSPSSLSDIIKRQQTKITTVQLLLALAAMNNWYLKQLDDNNAFLHGDLNEEIYMMLPPGLTSSKLGKSSMTTLLVDVDDTVLTANNITEIVHIAEELDKAFKNKDLGDLKFFLGFEGSHQLIQVGTSIYTRYTI</sequence>
<dbReference type="GO" id="GO:0016020">
    <property type="term" value="C:membrane"/>
    <property type="evidence" value="ECO:0000318"/>
    <property type="project" value="GO_Central"/>
</dbReference>
<keyword evidence="5 10" id="KW-1133">Transmembrane helix</keyword>
<evidence type="ECO:0000256" key="1">
    <source>
        <dbReference type="ARBA" id="ARBA00004141"/>
    </source>
</evidence>
<dbReference type="EnsemblPlants" id="KRH58386">
    <property type="protein sequence ID" value="KRH58386"/>
    <property type="gene ID" value="GLYMA_05G124700"/>
</dbReference>
<comment type="subcellular location">
    <subcellularLocation>
        <location evidence="2">Cell membrane</location>
        <topology evidence="2">Peripheral membrane protein</topology>
        <orientation evidence="2">Cytoplasmic side</orientation>
    </subcellularLocation>
    <subcellularLocation>
        <location evidence="1">Membrane</location>
        <topology evidence="1">Multi-pass membrane protein</topology>
    </subcellularLocation>
</comment>
<dbReference type="GO" id="GO:0005886">
    <property type="term" value="C:plasma membrane"/>
    <property type="evidence" value="ECO:0007669"/>
    <property type="project" value="UniProtKB-SubCell"/>
</dbReference>
<keyword evidence="6 8" id="KW-0040">ANK repeat</keyword>
<feature type="transmembrane region" description="Helical" evidence="10">
    <location>
        <begin position="557"/>
        <end position="575"/>
    </location>
</feature>
<feature type="domain" description="Reverse transcriptase Ty1/copia-type" evidence="11">
    <location>
        <begin position="913"/>
        <end position="959"/>
    </location>
</feature>
<dbReference type="InterPro" id="IPR013103">
    <property type="entry name" value="RVT_2"/>
</dbReference>
<gene>
    <name evidence="13" type="ORF">GLYMA_05G124700</name>
</gene>
<dbReference type="InterPro" id="IPR002110">
    <property type="entry name" value="Ankyrin_rpt"/>
</dbReference>
<feature type="repeat" description="ANK" evidence="8">
    <location>
        <begin position="146"/>
        <end position="178"/>
    </location>
</feature>
<dbReference type="STRING" id="3847.A0A0R0JZJ1"/>
<dbReference type="SUPFAM" id="SSF48403">
    <property type="entry name" value="Ankyrin repeat"/>
    <property type="match status" value="2"/>
</dbReference>
<dbReference type="PANTHER" id="PTHR24186:SF36">
    <property type="entry name" value="SERINE_THREONINE-PROTEIN PHOSPHATASE 6 REGULATORY ANKYRIN REPEAT SUBUNIT A-LIKE"/>
    <property type="match status" value="1"/>
</dbReference>
<feature type="repeat" description="ANK" evidence="8">
    <location>
        <begin position="97"/>
        <end position="120"/>
    </location>
</feature>
<dbReference type="Proteomes" id="UP000008827">
    <property type="component" value="Chromosome 5"/>
</dbReference>
<dbReference type="Pfam" id="PF12796">
    <property type="entry name" value="Ank_2"/>
    <property type="match status" value="4"/>
</dbReference>
<dbReference type="Pfam" id="PF07727">
    <property type="entry name" value="RVT_2"/>
    <property type="match status" value="1"/>
</dbReference>
<feature type="repeat" description="ANK" evidence="8">
    <location>
        <begin position="249"/>
        <end position="281"/>
    </location>
</feature>
<feature type="domain" description="PGG" evidence="12">
    <location>
        <begin position="443"/>
        <end position="551"/>
    </location>
</feature>
<name>A0A0R0JZJ1_SOYBN</name>
<feature type="repeat" description="ANK" evidence="8">
    <location>
        <begin position="283"/>
        <end position="305"/>
    </location>
</feature>
<reference evidence="13" key="3">
    <citation type="submission" date="2018-07" db="EMBL/GenBank/DDBJ databases">
        <title>WGS assembly of Glycine max.</title>
        <authorList>
            <person name="Schmutz J."/>
            <person name="Cannon S."/>
            <person name="Schlueter J."/>
            <person name="Ma J."/>
            <person name="Mitros T."/>
            <person name="Nelson W."/>
            <person name="Hyten D."/>
            <person name="Song Q."/>
            <person name="Thelen J."/>
            <person name="Cheng J."/>
            <person name="Xu D."/>
            <person name="Hellsten U."/>
            <person name="May G."/>
            <person name="Yu Y."/>
            <person name="Sakurai T."/>
            <person name="Umezawa T."/>
            <person name="Bhattacharyya M."/>
            <person name="Sandhu D."/>
            <person name="Valliyodan B."/>
            <person name="Lindquist E."/>
            <person name="Peto M."/>
            <person name="Grant D."/>
            <person name="Shu S."/>
            <person name="Goodstein D."/>
            <person name="Barry K."/>
            <person name="Futrell-Griggs M."/>
            <person name="Abernathy B."/>
            <person name="Du J."/>
            <person name="Tian Z."/>
            <person name="Zhu L."/>
            <person name="Gill N."/>
            <person name="Joshi T."/>
            <person name="Libault M."/>
            <person name="Sethuraman A."/>
            <person name="Zhang X."/>
            <person name="Shinozaki K."/>
            <person name="Nguyen H."/>
            <person name="Wing R."/>
            <person name="Cregan P."/>
            <person name="Specht J."/>
            <person name="Grimwood J."/>
            <person name="Rokhsar D."/>
            <person name="Stacey G."/>
            <person name="Shoemaker R."/>
            <person name="Jackson S."/>
        </authorList>
    </citation>
    <scope>NUCLEOTIDE SEQUENCE</scope>
    <source>
        <tissue evidence="13">Callus</tissue>
    </source>
</reference>
<evidence type="ECO:0000256" key="6">
    <source>
        <dbReference type="ARBA" id="ARBA00023043"/>
    </source>
</evidence>
<evidence type="ECO:0000313" key="14">
    <source>
        <dbReference type="EnsemblPlants" id="KRH58386"/>
    </source>
</evidence>
<evidence type="ECO:0000313" key="13">
    <source>
        <dbReference type="EMBL" id="KRH58386.1"/>
    </source>
</evidence>
<dbReference type="PROSITE" id="PS50297">
    <property type="entry name" value="ANK_REP_REGION"/>
    <property type="match status" value="5"/>
</dbReference>
<accession>A0A0R0JZJ1</accession>
<feature type="repeat" description="ANK" evidence="8">
    <location>
        <begin position="717"/>
        <end position="749"/>
    </location>
</feature>
<dbReference type="AlphaFoldDB" id="A0A0R0JZJ1"/>
<reference evidence="14" key="2">
    <citation type="submission" date="2018-02" db="UniProtKB">
        <authorList>
            <consortium name="EnsemblPlants"/>
        </authorList>
    </citation>
    <scope>IDENTIFICATION</scope>
    <source>
        <strain evidence="14">Williams 82</strain>
    </source>
</reference>
<feature type="domain" description="PGG" evidence="12">
    <location>
        <begin position="796"/>
        <end position="829"/>
    </location>
</feature>
<evidence type="ECO:0000256" key="9">
    <source>
        <dbReference type="SAM" id="MobiDB-lite"/>
    </source>
</evidence>
<dbReference type="SMR" id="A0A0R0JZJ1"/>
<feature type="transmembrane region" description="Helical" evidence="10">
    <location>
        <begin position="491"/>
        <end position="512"/>
    </location>
</feature>
<dbReference type="InterPro" id="IPR026961">
    <property type="entry name" value="PGG_dom"/>
</dbReference>
<dbReference type="Gramene" id="KRH58386">
    <property type="protein sequence ID" value="KRH58386"/>
    <property type="gene ID" value="GLYMA_05G124700"/>
</dbReference>
<feature type="region of interest" description="Disordered" evidence="9">
    <location>
        <begin position="863"/>
        <end position="899"/>
    </location>
</feature>
<evidence type="ECO:0000256" key="8">
    <source>
        <dbReference type="PROSITE-ProRule" id="PRU00023"/>
    </source>
</evidence>
<dbReference type="Pfam" id="PF13962">
    <property type="entry name" value="PGG"/>
    <property type="match status" value="2"/>
</dbReference>
<evidence type="ECO:0000313" key="15">
    <source>
        <dbReference type="Proteomes" id="UP000008827"/>
    </source>
</evidence>
<evidence type="ECO:0000259" key="11">
    <source>
        <dbReference type="Pfam" id="PF07727"/>
    </source>
</evidence>
<dbReference type="SMART" id="SM00248">
    <property type="entry name" value="ANK"/>
    <property type="match status" value="9"/>
</dbReference>
<dbReference type="InParanoid" id="A0A0R0JZJ1"/>
<feature type="repeat" description="ANK" evidence="8">
    <location>
        <begin position="668"/>
        <end position="691"/>
    </location>
</feature>
<keyword evidence="3 10" id="KW-0812">Transmembrane</keyword>
<keyword evidence="4" id="KW-0677">Repeat</keyword>
<dbReference type="EMBL" id="CM000838">
    <property type="protein sequence ID" value="KRH58386.1"/>
    <property type="molecule type" value="Genomic_DNA"/>
</dbReference>
<dbReference type="PROSITE" id="PS50088">
    <property type="entry name" value="ANK_REPEAT"/>
    <property type="match status" value="6"/>
</dbReference>
<evidence type="ECO:0000256" key="2">
    <source>
        <dbReference type="ARBA" id="ARBA00004413"/>
    </source>
</evidence>
<proteinExistence type="predicted"/>
<dbReference type="PaxDb" id="3847-GLYMA05G25435.1"/>
<evidence type="ECO:0000256" key="10">
    <source>
        <dbReference type="SAM" id="Phobius"/>
    </source>
</evidence>
<feature type="transmembrane region" description="Helical" evidence="10">
    <location>
        <begin position="524"/>
        <end position="551"/>
    </location>
</feature>
<keyword evidence="15" id="KW-1185">Reference proteome</keyword>
<keyword evidence="7 10" id="KW-0472">Membrane</keyword>
<evidence type="ECO:0000256" key="4">
    <source>
        <dbReference type="ARBA" id="ARBA00022737"/>
    </source>
</evidence>
<protein>
    <recommendedName>
        <fullName evidence="16">PGG domain-containing protein</fullName>
    </recommendedName>
</protein>
<evidence type="ECO:0008006" key="16">
    <source>
        <dbReference type="Google" id="ProtNLM"/>
    </source>
</evidence>
<evidence type="ECO:0000259" key="12">
    <source>
        <dbReference type="Pfam" id="PF13962"/>
    </source>
</evidence>
<feature type="transmembrane region" description="Helical" evidence="10">
    <location>
        <begin position="450"/>
        <end position="471"/>
    </location>
</feature>
<reference evidence="13 14" key="1">
    <citation type="journal article" date="2010" name="Nature">
        <title>Genome sequence of the palaeopolyploid soybean.</title>
        <authorList>
            <person name="Schmutz J."/>
            <person name="Cannon S.B."/>
            <person name="Schlueter J."/>
            <person name="Ma J."/>
            <person name="Mitros T."/>
            <person name="Nelson W."/>
            <person name="Hyten D.L."/>
            <person name="Song Q."/>
            <person name="Thelen J.J."/>
            <person name="Cheng J."/>
            <person name="Xu D."/>
            <person name="Hellsten U."/>
            <person name="May G.D."/>
            <person name="Yu Y."/>
            <person name="Sakurai T."/>
            <person name="Umezawa T."/>
            <person name="Bhattacharyya M.K."/>
            <person name="Sandhu D."/>
            <person name="Valliyodan B."/>
            <person name="Lindquist E."/>
            <person name="Peto M."/>
            <person name="Grant D."/>
            <person name="Shu S."/>
            <person name="Goodstein D."/>
            <person name="Barry K."/>
            <person name="Futrell-Griggs M."/>
            <person name="Abernathy B."/>
            <person name="Du J."/>
            <person name="Tian Z."/>
            <person name="Zhu L."/>
            <person name="Gill N."/>
            <person name="Joshi T."/>
            <person name="Libault M."/>
            <person name="Sethuraman A."/>
            <person name="Zhang X.-C."/>
            <person name="Shinozaki K."/>
            <person name="Nguyen H.T."/>
            <person name="Wing R.A."/>
            <person name="Cregan P."/>
            <person name="Specht J."/>
            <person name="Grimwood J."/>
            <person name="Rokhsar D."/>
            <person name="Stacey G."/>
            <person name="Shoemaker R.C."/>
            <person name="Jackson S.A."/>
        </authorList>
    </citation>
    <scope>NUCLEOTIDE SEQUENCE</scope>
    <source>
        <strain evidence="14">cv. Williams 82</strain>
        <tissue evidence="13">Callus</tissue>
    </source>
</reference>
<evidence type="ECO:0000256" key="3">
    <source>
        <dbReference type="ARBA" id="ARBA00022692"/>
    </source>
</evidence>
<organism evidence="13">
    <name type="scientific">Glycine max</name>
    <name type="common">Soybean</name>
    <name type="synonym">Glycine hispida</name>
    <dbReference type="NCBI Taxonomy" id="3847"/>
    <lineage>
        <taxon>Eukaryota</taxon>
        <taxon>Viridiplantae</taxon>
        <taxon>Streptophyta</taxon>
        <taxon>Embryophyta</taxon>
        <taxon>Tracheophyta</taxon>
        <taxon>Spermatophyta</taxon>
        <taxon>Magnoliopsida</taxon>
        <taxon>eudicotyledons</taxon>
        <taxon>Gunneridae</taxon>
        <taxon>Pentapetalae</taxon>
        <taxon>rosids</taxon>
        <taxon>fabids</taxon>
        <taxon>Fabales</taxon>
        <taxon>Fabaceae</taxon>
        <taxon>Papilionoideae</taxon>
        <taxon>50 kb inversion clade</taxon>
        <taxon>NPAAA clade</taxon>
        <taxon>indigoferoid/millettioid clade</taxon>
        <taxon>Phaseoleae</taxon>
        <taxon>Glycine</taxon>
        <taxon>Glycine subgen. Soja</taxon>
    </lineage>
</organism>
<evidence type="ECO:0000256" key="5">
    <source>
        <dbReference type="ARBA" id="ARBA00022989"/>
    </source>
</evidence>
<dbReference type="Gene3D" id="1.25.40.20">
    <property type="entry name" value="Ankyrin repeat-containing domain"/>
    <property type="match status" value="3"/>
</dbReference>
<dbReference type="OMA" id="FASNNGH"/>
<dbReference type="InterPro" id="IPR036770">
    <property type="entry name" value="Ankyrin_rpt-contain_sf"/>
</dbReference>
<feature type="compositionally biased region" description="Pro residues" evidence="9">
    <location>
        <begin position="876"/>
        <end position="892"/>
    </location>
</feature>
<evidence type="ECO:0000256" key="7">
    <source>
        <dbReference type="ARBA" id="ARBA00023136"/>
    </source>
</evidence>